<dbReference type="PRINTS" id="PR00682">
    <property type="entry name" value="IPNSYNTHASE"/>
</dbReference>
<sequence length="408" mass="46466">MIQAILSRRRLISMPGTTVPYVPHYEPAPVTQETIDWADFPIVDISKASTAQGRAELAPVVRDAMRTYGFMYVINHGFSQAQNDRMVDIADVPFTQVSEEEKQHFASKIKETGSYRGFKPREFWVRYPLSLVHFLPLCDDWSDAHGKSDFVLLLRQTIDNGVRDQIENYNIHHSIFSQPHPKALQPFLSEMRAFAEHNHYNVLHPILRLLALGLELPEDAFIDMFDFDAAGETYALFMKYFPRSEEDEVKTKNVWMKGHADIGAVSILWSQPVTALQILSPDGKWRYVKHVPNGLIVNIGDTMEMLSGGFYKATIHRVVQPPADQRGYPRLGLFYFGYPNDNVKLVPMRGSPVLQRVGIVRKCADEDAPTMEEMRKARTRSYGRVALKKTADGHEEEVSGGVVVKHYN</sequence>
<protein>
    <recommendedName>
        <fullName evidence="5">Fe2OG dioxygenase domain-containing protein</fullName>
    </recommendedName>
</protein>
<dbReference type="PANTHER" id="PTHR47990">
    <property type="entry name" value="2-OXOGLUTARATE (2OG) AND FE(II)-DEPENDENT OXYGENASE SUPERFAMILY PROTEIN-RELATED"/>
    <property type="match status" value="1"/>
</dbReference>
<gene>
    <name evidence="3" type="ORF">GSI_08683</name>
</gene>
<feature type="domain" description="Isopenicillin N synthase-like Fe(2+) 2OG dioxygenase" evidence="1">
    <location>
        <begin position="235"/>
        <end position="323"/>
    </location>
</feature>
<dbReference type="EMBL" id="AYKW01000023">
    <property type="protein sequence ID" value="PIL28641.1"/>
    <property type="molecule type" value="Genomic_DNA"/>
</dbReference>
<dbReference type="InterPro" id="IPR050231">
    <property type="entry name" value="Iron_ascorbate_oxido_reductase"/>
</dbReference>
<proteinExistence type="predicted"/>
<dbReference type="Gene3D" id="2.60.120.330">
    <property type="entry name" value="B-lactam Antibiotic, Isopenicillin N Synthase, Chain"/>
    <property type="match status" value="1"/>
</dbReference>
<feature type="domain" description="Non-haem dioxygenase N-terminal" evidence="2">
    <location>
        <begin position="41"/>
        <end position="120"/>
    </location>
</feature>
<evidence type="ECO:0008006" key="5">
    <source>
        <dbReference type="Google" id="ProtNLM"/>
    </source>
</evidence>
<dbReference type="OrthoDB" id="406156at2759"/>
<dbReference type="Pfam" id="PF14226">
    <property type="entry name" value="DIOX_N"/>
    <property type="match status" value="1"/>
</dbReference>
<dbReference type="AlphaFoldDB" id="A0A2G8S4F3"/>
<dbReference type="Pfam" id="PF03171">
    <property type="entry name" value="2OG-FeII_Oxy"/>
    <property type="match status" value="1"/>
</dbReference>
<dbReference type="InterPro" id="IPR044861">
    <property type="entry name" value="IPNS-like_FE2OG_OXY"/>
</dbReference>
<dbReference type="InterPro" id="IPR027443">
    <property type="entry name" value="IPNS-like_sf"/>
</dbReference>
<keyword evidence="4" id="KW-1185">Reference proteome</keyword>
<evidence type="ECO:0000259" key="1">
    <source>
        <dbReference type="Pfam" id="PF03171"/>
    </source>
</evidence>
<comment type="caution">
    <text evidence="3">The sequence shown here is derived from an EMBL/GenBank/DDBJ whole genome shotgun (WGS) entry which is preliminary data.</text>
</comment>
<dbReference type="SUPFAM" id="SSF51197">
    <property type="entry name" value="Clavaminate synthase-like"/>
    <property type="match status" value="1"/>
</dbReference>
<name>A0A2G8S4F3_9APHY</name>
<evidence type="ECO:0000313" key="4">
    <source>
        <dbReference type="Proteomes" id="UP000230002"/>
    </source>
</evidence>
<dbReference type="Proteomes" id="UP000230002">
    <property type="component" value="Unassembled WGS sequence"/>
</dbReference>
<dbReference type="InterPro" id="IPR026992">
    <property type="entry name" value="DIOX_N"/>
</dbReference>
<dbReference type="STRING" id="1077348.A0A2G8S4F3"/>
<reference evidence="3 4" key="1">
    <citation type="journal article" date="2015" name="Sci. Rep.">
        <title>Chromosome-level genome map provides insights into diverse defense mechanisms in the medicinal fungus Ganoderma sinense.</title>
        <authorList>
            <person name="Zhu Y."/>
            <person name="Xu J."/>
            <person name="Sun C."/>
            <person name="Zhou S."/>
            <person name="Xu H."/>
            <person name="Nelson D.R."/>
            <person name="Qian J."/>
            <person name="Song J."/>
            <person name="Luo H."/>
            <person name="Xiang L."/>
            <person name="Li Y."/>
            <person name="Xu Z."/>
            <person name="Ji A."/>
            <person name="Wang L."/>
            <person name="Lu S."/>
            <person name="Hayward A."/>
            <person name="Sun W."/>
            <person name="Li X."/>
            <person name="Schwartz D.C."/>
            <person name="Wang Y."/>
            <person name="Chen S."/>
        </authorList>
    </citation>
    <scope>NUCLEOTIDE SEQUENCE [LARGE SCALE GENOMIC DNA]</scope>
    <source>
        <strain evidence="3 4">ZZ0214-1</strain>
    </source>
</reference>
<evidence type="ECO:0000313" key="3">
    <source>
        <dbReference type="EMBL" id="PIL28641.1"/>
    </source>
</evidence>
<accession>A0A2G8S4F3</accession>
<evidence type="ECO:0000259" key="2">
    <source>
        <dbReference type="Pfam" id="PF14226"/>
    </source>
</evidence>
<organism evidence="3 4">
    <name type="scientific">Ganoderma sinense ZZ0214-1</name>
    <dbReference type="NCBI Taxonomy" id="1077348"/>
    <lineage>
        <taxon>Eukaryota</taxon>
        <taxon>Fungi</taxon>
        <taxon>Dikarya</taxon>
        <taxon>Basidiomycota</taxon>
        <taxon>Agaricomycotina</taxon>
        <taxon>Agaricomycetes</taxon>
        <taxon>Polyporales</taxon>
        <taxon>Polyporaceae</taxon>
        <taxon>Ganoderma</taxon>
    </lineage>
</organism>